<dbReference type="AlphaFoldDB" id="A0A1M2VBN4"/>
<dbReference type="STRING" id="154538.A0A1M2VBN4"/>
<comment type="caution">
    <text evidence="1">The sequence shown here is derived from an EMBL/GenBank/DDBJ whole genome shotgun (WGS) entry which is preliminary data.</text>
</comment>
<accession>A0A1M2VBN4</accession>
<name>A0A1M2VBN4_TRAPU</name>
<reference evidence="1 2" key="1">
    <citation type="submission" date="2016-10" db="EMBL/GenBank/DDBJ databases">
        <title>Genome sequence of the basidiomycete white-rot fungus Trametes pubescens.</title>
        <authorList>
            <person name="Makela M.R."/>
            <person name="Granchi Z."/>
            <person name="Peng M."/>
            <person name="De Vries R.P."/>
            <person name="Grigoriev I."/>
            <person name="Riley R."/>
            <person name="Hilden K."/>
        </authorList>
    </citation>
    <scope>NUCLEOTIDE SEQUENCE [LARGE SCALE GENOMIC DNA]</scope>
    <source>
        <strain evidence="1 2">FBCC735</strain>
    </source>
</reference>
<protein>
    <submittedName>
        <fullName evidence="1">Disintegrin and metalloproteinase domain-containing protein B</fullName>
    </submittedName>
</protein>
<sequence length="423" mass="46695">MVVSREARVQGARASVVWLRSETGSASDQDNLHLTPSPVSLPYQYSRAHSGKDPPQVGTGAGQHWVLRSPLVSLAFRNHRSAEAITAALRTEASYHPFLCILTTEHAGCSSFSSLASSPSQVSRVQPTATRPIELKQPRSSLAALSAPARPLRRVSHPSTLSIDILPRRASSYGYGKRSFPVDSPVLRHSDSFRLTLTAFDETFYLHLRPNDHLIHPAARINYYTTTPEGQSILSRTEPIRRESVRAYWGEVIPEHASPDRLREDTAGVLPRPSGQTELGWARITVHDQGDATKPPVFEGAFSVYGVVHHVVTKDNYLRTKHTLDPHIQISQDDPDSNLVIWRDSDVMSVHEHTTAAQGGSLGLATPIAESCGHDKMDFNTDDQRLRKPDPPAYTPWYDAFGFLRSANFTKRDDVAGGGMGME</sequence>
<keyword evidence="2" id="KW-1185">Reference proteome</keyword>
<dbReference type="OrthoDB" id="5951731at2759"/>
<dbReference type="GO" id="GO:0007229">
    <property type="term" value="P:integrin-mediated signaling pathway"/>
    <property type="evidence" value="ECO:0007669"/>
    <property type="project" value="UniProtKB-KW"/>
</dbReference>
<gene>
    <name evidence="1" type="ORF">TRAPUB_4289</name>
</gene>
<keyword evidence="1" id="KW-0401">Integrin</keyword>
<dbReference type="EMBL" id="MNAD01001502">
    <property type="protein sequence ID" value="OJT04947.1"/>
    <property type="molecule type" value="Genomic_DNA"/>
</dbReference>
<evidence type="ECO:0000313" key="1">
    <source>
        <dbReference type="EMBL" id="OJT04947.1"/>
    </source>
</evidence>
<dbReference type="Proteomes" id="UP000184267">
    <property type="component" value="Unassembled WGS sequence"/>
</dbReference>
<proteinExistence type="predicted"/>
<evidence type="ECO:0000313" key="2">
    <source>
        <dbReference type="Proteomes" id="UP000184267"/>
    </source>
</evidence>
<organism evidence="1 2">
    <name type="scientific">Trametes pubescens</name>
    <name type="common">White-rot fungus</name>
    <dbReference type="NCBI Taxonomy" id="154538"/>
    <lineage>
        <taxon>Eukaryota</taxon>
        <taxon>Fungi</taxon>
        <taxon>Dikarya</taxon>
        <taxon>Basidiomycota</taxon>
        <taxon>Agaricomycotina</taxon>
        <taxon>Agaricomycetes</taxon>
        <taxon>Polyporales</taxon>
        <taxon>Polyporaceae</taxon>
        <taxon>Trametes</taxon>
    </lineage>
</organism>